<evidence type="ECO:0000313" key="9">
    <source>
        <dbReference type="EMBL" id="VDO83463.1"/>
    </source>
</evidence>
<keyword evidence="6" id="KW-0378">Hydrolase</keyword>
<comment type="similarity">
    <text evidence="2">Belongs to the pyrimidine 5'-nucleotidase family.</text>
</comment>
<evidence type="ECO:0000313" key="11">
    <source>
        <dbReference type="WBParaSite" id="SBAD_0000044701-mRNA-1"/>
    </source>
</evidence>
<proteinExistence type="inferred from homology"/>
<dbReference type="GO" id="GO:0000166">
    <property type="term" value="F:nucleotide binding"/>
    <property type="evidence" value="ECO:0007669"/>
    <property type="project" value="UniProtKB-KW"/>
</dbReference>
<organism evidence="11">
    <name type="scientific">Soboliphyme baturini</name>
    <dbReference type="NCBI Taxonomy" id="241478"/>
    <lineage>
        <taxon>Eukaryota</taxon>
        <taxon>Metazoa</taxon>
        <taxon>Ecdysozoa</taxon>
        <taxon>Nematoda</taxon>
        <taxon>Enoplea</taxon>
        <taxon>Dorylaimia</taxon>
        <taxon>Dioctophymatida</taxon>
        <taxon>Dioctophymatoidea</taxon>
        <taxon>Soboliphymatidae</taxon>
        <taxon>Soboliphyme</taxon>
    </lineage>
</organism>
<evidence type="ECO:0000256" key="5">
    <source>
        <dbReference type="ARBA" id="ARBA00022741"/>
    </source>
</evidence>
<dbReference type="SUPFAM" id="SSF56784">
    <property type="entry name" value="HAD-like"/>
    <property type="match status" value="1"/>
</dbReference>
<evidence type="ECO:0000256" key="6">
    <source>
        <dbReference type="ARBA" id="ARBA00022801"/>
    </source>
</evidence>
<sequence length="176" mass="19299">KECAVISLSRDQFDVFAKTLERLSIPLVIFSAGVGDVIQLVLAHDLGRLPSNIHVVSNFMNFDTEGKICAFKPPLLHTFNKGTAVINGQSTFASDLRRRPNVLLLGDSLGDLHMDSGLVNEDCILKIGFLNGRVHSDVNESFSQFVNGYDIVIIDDQTFDVPNSLLSAIVESATMY</sequence>
<dbReference type="GO" id="GO:0000287">
    <property type="term" value="F:magnesium ion binding"/>
    <property type="evidence" value="ECO:0007669"/>
    <property type="project" value="InterPro"/>
</dbReference>
<protein>
    <recommendedName>
        <fullName evidence="3">5'-nucleotidase</fullName>
        <ecNumber evidence="3">3.1.3.5</ecNumber>
    </recommendedName>
</protein>
<dbReference type="OrthoDB" id="10014216at2759"/>
<dbReference type="InterPro" id="IPR006434">
    <property type="entry name" value="Pyrimidine_nucleotidase_eu"/>
</dbReference>
<dbReference type="EC" id="3.1.3.5" evidence="3"/>
<evidence type="ECO:0000256" key="2">
    <source>
        <dbReference type="ARBA" id="ARBA00008389"/>
    </source>
</evidence>
<name>A0A183I9Y3_9BILA</name>
<evidence type="ECO:0000256" key="3">
    <source>
        <dbReference type="ARBA" id="ARBA00012643"/>
    </source>
</evidence>
<keyword evidence="5" id="KW-0547">Nucleotide-binding</keyword>
<dbReference type="InterPro" id="IPR023214">
    <property type="entry name" value="HAD_sf"/>
</dbReference>
<dbReference type="AlphaFoldDB" id="A0A183I9Y3"/>
<accession>A0A183I9Y3</accession>
<keyword evidence="10" id="KW-1185">Reference proteome</keyword>
<reference evidence="11" key="1">
    <citation type="submission" date="2016-06" db="UniProtKB">
        <authorList>
            <consortium name="WormBaseParasite"/>
        </authorList>
    </citation>
    <scope>IDENTIFICATION</scope>
</reference>
<keyword evidence="8" id="KW-0546">Nucleotide metabolism</keyword>
<dbReference type="Pfam" id="PF05822">
    <property type="entry name" value="UMPH-1"/>
    <property type="match status" value="1"/>
</dbReference>
<evidence type="ECO:0000256" key="8">
    <source>
        <dbReference type="ARBA" id="ARBA00023080"/>
    </source>
</evidence>
<comment type="catalytic activity">
    <reaction evidence="1">
        <text>a ribonucleoside 5'-phosphate + H2O = a ribonucleoside + phosphate</text>
        <dbReference type="Rhea" id="RHEA:12484"/>
        <dbReference type="ChEBI" id="CHEBI:15377"/>
        <dbReference type="ChEBI" id="CHEBI:18254"/>
        <dbReference type="ChEBI" id="CHEBI:43474"/>
        <dbReference type="ChEBI" id="CHEBI:58043"/>
        <dbReference type="EC" id="3.1.3.5"/>
    </reaction>
</comment>
<dbReference type="Gene3D" id="3.40.50.1000">
    <property type="entry name" value="HAD superfamily/HAD-like"/>
    <property type="match status" value="1"/>
</dbReference>
<dbReference type="EMBL" id="UZAM01001078">
    <property type="protein sequence ID" value="VDO83463.1"/>
    <property type="molecule type" value="Genomic_DNA"/>
</dbReference>
<dbReference type="InterPro" id="IPR036412">
    <property type="entry name" value="HAD-like_sf"/>
</dbReference>
<reference evidence="9 10" key="2">
    <citation type="submission" date="2018-11" db="EMBL/GenBank/DDBJ databases">
        <authorList>
            <consortium name="Pathogen Informatics"/>
        </authorList>
    </citation>
    <scope>NUCLEOTIDE SEQUENCE [LARGE SCALE GENOMIC DNA]</scope>
</reference>
<dbReference type="GO" id="GO:0008253">
    <property type="term" value="F:5'-nucleotidase activity"/>
    <property type="evidence" value="ECO:0007669"/>
    <property type="project" value="UniProtKB-EC"/>
</dbReference>
<dbReference type="GO" id="GO:0009117">
    <property type="term" value="P:nucleotide metabolic process"/>
    <property type="evidence" value="ECO:0007669"/>
    <property type="project" value="UniProtKB-KW"/>
</dbReference>
<evidence type="ECO:0000256" key="7">
    <source>
        <dbReference type="ARBA" id="ARBA00022842"/>
    </source>
</evidence>
<evidence type="ECO:0000256" key="1">
    <source>
        <dbReference type="ARBA" id="ARBA00000815"/>
    </source>
</evidence>
<dbReference type="PANTHER" id="PTHR13045:SF0">
    <property type="entry name" value="7-METHYLGUANOSINE PHOSPHATE-SPECIFIC 5'-NUCLEOTIDASE"/>
    <property type="match status" value="1"/>
</dbReference>
<gene>
    <name evidence="9" type="ORF">SBAD_LOCUS427</name>
</gene>
<keyword evidence="7" id="KW-0460">Magnesium</keyword>
<evidence type="ECO:0000313" key="10">
    <source>
        <dbReference type="Proteomes" id="UP000270296"/>
    </source>
</evidence>
<evidence type="ECO:0000256" key="4">
    <source>
        <dbReference type="ARBA" id="ARBA00022723"/>
    </source>
</evidence>
<dbReference type="PANTHER" id="PTHR13045">
    <property type="entry name" value="5'-NUCLEOTIDASE"/>
    <property type="match status" value="1"/>
</dbReference>
<dbReference type="Proteomes" id="UP000270296">
    <property type="component" value="Unassembled WGS sequence"/>
</dbReference>
<dbReference type="GO" id="GO:0005737">
    <property type="term" value="C:cytoplasm"/>
    <property type="evidence" value="ECO:0007669"/>
    <property type="project" value="InterPro"/>
</dbReference>
<keyword evidence="4" id="KW-0479">Metal-binding</keyword>
<dbReference type="WBParaSite" id="SBAD_0000044701-mRNA-1">
    <property type="protein sequence ID" value="SBAD_0000044701-mRNA-1"/>
    <property type="gene ID" value="SBAD_0000044701"/>
</dbReference>